<dbReference type="RefSeq" id="WP_161764201.1">
    <property type="nucleotide sequence ID" value="NZ_JAAATX020000020.1"/>
</dbReference>
<evidence type="ECO:0000256" key="1">
    <source>
        <dbReference type="SAM" id="MobiDB-lite"/>
    </source>
</evidence>
<keyword evidence="3" id="KW-1185">Reference proteome</keyword>
<reference evidence="2 3" key="1">
    <citation type="submission" date="2021-06" db="EMBL/GenBank/DDBJ databases">
        <title>Rhodobacteraceae bacterium strain HSP-20.</title>
        <authorList>
            <person name="Chen W.-M."/>
        </authorList>
    </citation>
    <scope>NUCLEOTIDE SEQUENCE [LARGE SCALE GENOMIC DNA]</scope>
    <source>
        <strain evidence="2 3">HSP-20</strain>
    </source>
</reference>
<name>A0ABS6J8T0_9RHOB</name>
<proteinExistence type="predicted"/>
<evidence type="ECO:0000313" key="2">
    <source>
        <dbReference type="EMBL" id="MBU9700148.1"/>
    </source>
</evidence>
<evidence type="ECO:0008006" key="4">
    <source>
        <dbReference type="Google" id="ProtNLM"/>
    </source>
</evidence>
<dbReference type="Proteomes" id="UP000731907">
    <property type="component" value="Unassembled WGS sequence"/>
</dbReference>
<sequence length="641" mass="69144">MAGQRYFKSLPDSHAPDAEFRAGFLNAMEASLTERLGKVEWGKDGPAVTERLDTGLRDDLEAFARRAPEKAVMLWADHSDAVPPGPELRAAVQAREEVADREVAAYQDALAEKPPIIATGDWVTTDANVELRPVAVATDRGIHTGYEANLPGGASEVTVSERGFPNSREALRHAYDFYEGGEEGLGLAVRRAAEMDRDLVEEPDRGPEGLVLEHRPQPEFAPPETAIYAGDDAQLVLTLGRDTEDTRDLAERLVADPEFRQVVAEHIPDAEATLGTGRFVDGEGSSGFLPDELLAVTSYGRDGGAEVLAKFPDEGPLSEALAKHLTQNPVIAAYVEEERQRSDFASDPARAISAWVAQSTAQIDRLPSDRQDDLRAEMQGIAKEAAAAFGLDRGPTERENPPRSTLYSTSISATALAVGGDETAFQNGGANILLADLSLNARLAGIDSEKLQKRLETGAANAHEEESWVKSDIADVAKRHGFDLGSAQGRSSAAERVDRFYEHAAELIQSARSIEVPRGPDPLVEALGSLARVHASQGSVAFRNENQARDFAEEMKERYGATVLKDIALGRTEVLAKDVPDPAARAAMAVAVVSAAKEHPSLGLSAYEAEAAERRMVAQAAARPPEHARAHAHDRNQDREF</sequence>
<feature type="compositionally biased region" description="Basic and acidic residues" evidence="1">
    <location>
        <begin position="624"/>
        <end position="641"/>
    </location>
</feature>
<accession>A0ABS6J8T0</accession>
<gene>
    <name evidence="2" type="ORF">GU927_020105</name>
</gene>
<comment type="caution">
    <text evidence="2">The sequence shown here is derived from an EMBL/GenBank/DDBJ whole genome shotgun (WGS) entry which is preliminary data.</text>
</comment>
<evidence type="ECO:0000313" key="3">
    <source>
        <dbReference type="Proteomes" id="UP000731907"/>
    </source>
</evidence>
<organism evidence="2 3">
    <name type="scientific">Paragemmobacter amnigenus</name>
    <dbReference type="NCBI Taxonomy" id="2852097"/>
    <lineage>
        <taxon>Bacteria</taxon>
        <taxon>Pseudomonadati</taxon>
        <taxon>Pseudomonadota</taxon>
        <taxon>Alphaproteobacteria</taxon>
        <taxon>Rhodobacterales</taxon>
        <taxon>Paracoccaceae</taxon>
        <taxon>Paragemmobacter</taxon>
    </lineage>
</organism>
<dbReference type="EMBL" id="JAAATX020000020">
    <property type="protein sequence ID" value="MBU9700148.1"/>
    <property type="molecule type" value="Genomic_DNA"/>
</dbReference>
<feature type="region of interest" description="Disordered" evidence="1">
    <location>
        <begin position="618"/>
        <end position="641"/>
    </location>
</feature>
<protein>
    <recommendedName>
        <fullName evidence="4">Large polyvalent protein associated domain-containing protein</fullName>
    </recommendedName>
</protein>